<proteinExistence type="predicted"/>
<dbReference type="EMBL" id="CP036289">
    <property type="protein sequence ID" value="QDU75312.1"/>
    <property type="molecule type" value="Genomic_DNA"/>
</dbReference>
<gene>
    <name evidence="1" type="ORF">Pan97_23420</name>
</gene>
<evidence type="ECO:0000313" key="2">
    <source>
        <dbReference type="Proteomes" id="UP000318626"/>
    </source>
</evidence>
<evidence type="ECO:0000313" key="1">
    <source>
        <dbReference type="EMBL" id="QDU75312.1"/>
    </source>
</evidence>
<dbReference type="OrthoDB" id="290846at2"/>
<name>A0A518C7Y5_9BACT</name>
<organism evidence="1 2">
    <name type="scientific">Bremerella volcania</name>
    <dbReference type="NCBI Taxonomy" id="2527984"/>
    <lineage>
        <taxon>Bacteria</taxon>
        <taxon>Pseudomonadati</taxon>
        <taxon>Planctomycetota</taxon>
        <taxon>Planctomycetia</taxon>
        <taxon>Pirellulales</taxon>
        <taxon>Pirellulaceae</taxon>
        <taxon>Bremerella</taxon>
    </lineage>
</organism>
<accession>A0A518C7Y5</accession>
<sequence length="186" mass="20529">MRLDWKVAFIVTLALLLESGCVSMRYEDMQLPTEAAPIACDTTFAEEQPTLAALPAEPPSITADACPPDFVAGFNFHHRWKAWLHGRERTPSVPPVIPPHSRFHPVPTRPVFAQPVIHYDDIPRPLPTKVGKPIPVPPPTDIEPDTLDQEAGVPQPLDDELRIARPISLEGPVRPIADGWKAVSPK</sequence>
<protein>
    <submittedName>
        <fullName evidence="1">Uncharacterized protein</fullName>
    </submittedName>
</protein>
<dbReference type="AlphaFoldDB" id="A0A518C7Y5"/>
<dbReference type="KEGG" id="bvo:Pan97_23420"/>
<keyword evidence="2" id="KW-1185">Reference proteome</keyword>
<reference evidence="2" key="1">
    <citation type="submission" date="2019-02" db="EMBL/GenBank/DDBJ databases">
        <title>Deep-cultivation of Planctomycetes and their phenomic and genomic characterization uncovers novel biology.</title>
        <authorList>
            <person name="Wiegand S."/>
            <person name="Jogler M."/>
            <person name="Boedeker C."/>
            <person name="Pinto D."/>
            <person name="Vollmers J."/>
            <person name="Rivas-Marin E."/>
            <person name="Kohn T."/>
            <person name="Peeters S.H."/>
            <person name="Heuer A."/>
            <person name="Rast P."/>
            <person name="Oberbeckmann S."/>
            <person name="Bunk B."/>
            <person name="Jeske O."/>
            <person name="Meyerdierks A."/>
            <person name="Storesund J.E."/>
            <person name="Kallscheuer N."/>
            <person name="Luecker S."/>
            <person name="Lage O.M."/>
            <person name="Pohl T."/>
            <person name="Merkel B.J."/>
            <person name="Hornburger P."/>
            <person name="Mueller R.-W."/>
            <person name="Bruemmer F."/>
            <person name="Labrenz M."/>
            <person name="Spormann A.M."/>
            <person name="Op den Camp H."/>
            <person name="Overmann J."/>
            <person name="Amann R."/>
            <person name="Jetten M.S.M."/>
            <person name="Mascher T."/>
            <person name="Medema M.H."/>
            <person name="Devos D.P."/>
            <person name="Kaster A.-K."/>
            <person name="Ovreas L."/>
            <person name="Rohde M."/>
            <person name="Galperin M.Y."/>
            <person name="Jogler C."/>
        </authorList>
    </citation>
    <scope>NUCLEOTIDE SEQUENCE [LARGE SCALE GENOMIC DNA]</scope>
    <source>
        <strain evidence="2">Pan97</strain>
    </source>
</reference>
<dbReference type="RefSeq" id="WP_144972578.1">
    <property type="nucleotide sequence ID" value="NZ_CP036289.1"/>
</dbReference>
<dbReference type="Proteomes" id="UP000318626">
    <property type="component" value="Chromosome"/>
</dbReference>